<feature type="transmembrane region" description="Helical" evidence="1">
    <location>
        <begin position="6"/>
        <end position="25"/>
    </location>
</feature>
<reference evidence="2 3" key="1">
    <citation type="submission" date="2020-10" db="EMBL/GenBank/DDBJ databases">
        <title>Complete genome sequence of Paludibaculum fermentans P105T, a facultatively anaerobic acidobacterium capable of dissimilatory Fe(III) reduction.</title>
        <authorList>
            <person name="Dedysh S.N."/>
            <person name="Beletsky A.V."/>
            <person name="Kulichevskaya I.S."/>
            <person name="Mardanov A.V."/>
            <person name="Ravin N.V."/>
        </authorList>
    </citation>
    <scope>NUCLEOTIDE SEQUENCE [LARGE SCALE GENOMIC DNA]</scope>
    <source>
        <strain evidence="2 3">P105</strain>
    </source>
</reference>
<keyword evidence="1" id="KW-1133">Transmembrane helix</keyword>
<keyword evidence="3" id="KW-1185">Reference proteome</keyword>
<accession>A0A7S7NY08</accession>
<gene>
    <name evidence="2" type="ORF">IRI77_18455</name>
</gene>
<keyword evidence="1" id="KW-0472">Membrane</keyword>
<keyword evidence="1" id="KW-0812">Transmembrane</keyword>
<evidence type="ECO:0000313" key="3">
    <source>
        <dbReference type="Proteomes" id="UP000593892"/>
    </source>
</evidence>
<dbReference type="KEGG" id="pfer:IRI77_18455"/>
<dbReference type="Proteomes" id="UP000593892">
    <property type="component" value="Chromosome"/>
</dbReference>
<dbReference type="RefSeq" id="WP_194453499.1">
    <property type="nucleotide sequence ID" value="NZ_CP063849.1"/>
</dbReference>
<protein>
    <submittedName>
        <fullName evidence="2">Uncharacterized protein</fullName>
    </submittedName>
</protein>
<dbReference type="EMBL" id="CP063849">
    <property type="protein sequence ID" value="QOY91845.1"/>
    <property type="molecule type" value="Genomic_DNA"/>
</dbReference>
<evidence type="ECO:0000256" key="1">
    <source>
        <dbReference type="SAM" id="Phobius"/>
    </source>
</evidence>
<evidence type="ECO:0000313" key="2">
    <source>
        <dbReference type="EMBL" id="QOY91845.1"/>
    </source>
</evidence>
<dbReference type="AlphaFoldDB" id="A0A7S7NY08"/>
<name>A0A7S7NY08_PALFE</name>
<organism evidence="2 3">
    <name type="scientific">Paludibaculum fermentans</name>
    <dbReference type="NCBI Taxonomy" id="1473598"/>
    <lineage>
        <taxon>Bacteria</taxon>
        <taxon>Pseudomonadati</taxon>
        <taxon>Acidobacteriota</taxon>
        <taxon>Terriglobia</taxon>
        <taxon>Bryobacterales</taxon>
        <taxon>Bryobacteraceae</taxon>
        <taxon>Paludibaculum</taxon>
    </lineage>
</organism>
<sequence>MKSPLYTLYGIVLLGMVSVGQWTGLSMSSINEVKNIPKSVRENPGVYRSHYGYLPHWFGGK</sequence>
<proteinExistence type="predicted"/>